<proteinExistence type="predicted"/>
<dbReference type="PROSITE" id="PS50883">
    <property type="entry name" value="EAL"/>
    <property type="match status" value="1"/>
</dbReference>
<dbReference type="SMART" id="SM00052">
    <property type="entry name" value="EAL"/>
    <property type="match status" value="1"/>
</dbReference>
<keyword evidence="5" id="KW-1185">Reference proteome</keyword>
<dbReference type="SUPFAM" id="SSF55073">
    <property type="entry name" value="Nucleotide cyclase"/>
    <property type="match status" value="1"/>
</dbReference>
<dbReference type="SMART" id="SM00267">
    <property type="entry name" value="GGDEF"/>
    <property type="match status" value="1"/>
</dbReference>
<dbReference type="Gene3D" id="3.20.20.450">
    <property type="entry name" value="EAL domain"/>
    <property type="match status" value="1"/>
</dbReference>
<evidence type="ECO:0000256" key="1">
    <source>
        <dbReference type="SAM" id="Phobius"/>
    </source>
</evidence>
<feature type="transmembrane region" description="Helical" evidence="1">
    <location>
        <begin position="176"/>
        <end position="199"/>
    </location>
</feature>
<organism evidence="4 5">
    <name type="scientific">Ferrimonas sediminum</name>
    <dbReference type="NCBI Taxonomy" id="718193"/>
    <lineage>
        <taxon>Bacteria</taxon>
        <taxon>Pseudomonadati</taxon>
        <taxon>Pseudomonadota</taxon>
        <taxon>Gammaproteobacteria</taxon>
        <taxon>Alteromonadales</taxon>
        <taxon>Ferrimonadaceae</taxon>
        <taxon>Ferrimonas</taxon>
    </lineage>
</organism>
<dbReference type="Pfam" id="PF00563">
    <property type="entry name" value="EAL"/>
    <property type="match status" value="1"/>
</dbReference>
<dbReference type="Pfam" id="PF00990">
    <property type="entry name" value="GGDEF"/>
    <property type="match status" value="1"/>
</dbReference>
<feature type="transmembrane region" description="Helical" evidence="1">
    <location>
        <begin position="12"/>
        <end position="31"/>
    </location>
</feature>
<dbReference type="Proteomes" id="UP000199527">
    <property type="component" value="Unassembled WGS sequence"/>
</dbReference>
<keyword evidence="1" id="KW-1133">Transmembrane helix</keyword>
<evidence type="ECO:0000259" key="3">
    <source>
        <dbReference type="PROSITE" id="PS50887"/>
    </source>
</evidence>
<gene>
    <name evidence="4" type="ORF">SAMN04488540_11940</name>
</gene>
<dbReference type="InterPro" id="IPR029787">
    <property type="entry name" value="Nucleotide_cyclase"/>
</dbReference>
<dbReference type="EMBL" id="FNEM01000019">
    <property type="protein sequence ID" value="SDK11739.1"/>
    <property type="molecule type" value="Genomic_DNA"/>
</dbReference>
<keyword evidence="1" id="KW-0472">Membrane</keyword>
<reference evidence="5" key="1">
    <citation type="submission" date="2016-10" db="EMBL/GenBank/DDBJ databases">
        <authorList>
            <person name="Varghese N."/>
            <person name="Submissions S."/>
        </authorList>
    </citation>
    <scope>NUCLEOTIDE SEQUENCE [LARGE SCALE GENOMIC DNA]</scope>
    <source>
        <strain evidence="5">DSM 23317</strain>
    </source>
</reference>
<dbReference type="PANTHER" id="PTHR33121:SF71">
    <property type="entry name" value="OXYGEN SENSOR PROTEIN DOSP"/>
    <property type="match status" value="1"/>
</dbReference>
<dbReference type="InterPro" id="IPR043128">
    <property type="entry name" value="Rev_trsase/Diguanyl_cyclase"/>
</dbReference>
<dbReference type="AlphaFoldDB" id="A0A1G8Z9H1"/>
<dbReference type="InterPro" id="IPR000160">
    <property type="entry name" value="GGDEF_dom"/>
</dbReference>
<dbReference type="PROSITE" id="PS50887">
    <property type="entry name" value="GGDEF"/>
    <property type="match status" value="1"/>
</dbReference>
<dbReference type="OrthoDB" id="8553030at2"/>
<dbReference type="CDD" id="cd01948">
    <property type="entry name" value="EAL"/>
    <property type="match status" value="1"/>
</dbReference>
<dbReference type="PANTHER" id="PTHR33121">
    <property type="entry name" value="CYCLIC DI-GMP PHOSPHODIESTERASE PDEF"/>
    <property type="match status" value="1"/>
</dbReference>
<dbReference type="GO" id="GO:0071111">
    <property type="term" value="F:cyclic-guanylate-specific phosphodiesterase activity"/>
    <property type="evidence" value="ECO:0007669"/>
    <property type="project" value="InterPro"/>
</dbReference>
<evidence type="ECO:0000259" key="2">
    <source>
        <dbReference type="PROSITE" id="PS50883"/>
    </source>
</evidence>
<evidence type="ECO:0000313" key="4">
    <source>
        <dbReference type="EMBL" id="SDK11739.1"/>
    </source>
</evidence>
<dbReference type="InterPro" id="IPR001633">
    <property type="entry name" value="EAL_dom"/>
</dbReference>
<evidence type="ECO:0000313" key="5">
    <source>
        <dbReference type="Proteomes" id="UP000199527"/>
    </source>
</evidence>
<dbReference type="RefSeq" id="WP_090367653.1">
    <property type="nucleotide sequence ID" value="NZ_FNEM01000019.1"/>
</dbReference>
<dbReference type="CDD" id="cd01949">
    <property type="entry name" value="GGDEF"/>
    <property type="match status" value="1"/>
</dbReference>
<dbReference type="InterPro" id="IPR050706">
    <property type="entry name" value="Cyclic-di-GMP_PDE-like"/>
</dbReference>
<feature type="domain" description="EAL" evidence="2">
    <location>
        <begin position="490"/>
        <end position="742"/>
    </location>
</feature>
<dbReference type="Gene3D" id="3.30.70.270">
    <property type="match status" value="1"/>
</dbReference>
<feature type="domain" description="GGDEF" evidence="3">
    <location>
        <begin position="340"/>
        <end position="481"/>
    </location>
</feature>
<dbReference type="NCBIfam" id="TIGR00254">
    <property type="entry name" value="GGDEF"/>
    <property type="match status" value="1"/>
</dbReference>
<dbReference type="InterPro" id="IPR035919">
    <property type="entry name" value="EAL_sf"/>
</dbReference>
<keyword evidence="1" id="KW-0812">Transmembrane</keyword>
<sequence>MQWIFARPLKWRLALLFAVMMVAGAVISWRLSDMGMRLVDASTNLVQNKIPELSKTHRLRYQILVLKGLLVDAERAGISSGLHQQLESTVRQSTQLLAELQQQRHRPALFQELQLVLLQLQQWPASSSPRAESLSQLAEISELLLSVLDGIDSGLMSDAGDYQQMVHTVTEGAMRLVVQFLLLLWLAIALIVFLSLIFLREHRRRQRLSMFPEHNPEPALACDYQLTLKYSNPACARLAAELGFDCSQLMFGKLLEALNYTDGLEAMKEHRLTFCGRTLAVTVVMLDELDRVHMHIKDVSEAQRVQELMEHRSNHDFLTGLPNRRRFEYDIDYWLTHQNCELVVGMLHLDRFQRVTSAVGFGGGDGVLIRATEILSNQLQKLALPDQPIALYRFESTRFAMLWVGNHRPEAVSRLAAKVKAAFRQPVVCGRSERQFFFSLSQGFSSSKNSSRDAGSLIRDADCAAGRAVGEGGDRVCFHSELQSQKEQRKLRLEQDLRYALERNELQVYYQQQCCESEFISAAEALLRWQHPDLGMIPPDEFIELAEQSGQIIEIGEWVLQQACEQVKSWNREGRRMGVAINVSVKQLVVPQFVDSVKEVLALTKVDPSLIEFELTESMLMENLEAGKQAMLKIKAMGVRFAIDDFGTGHSSLAYLSQLPFDVLKIDHSFVKQLPRDPHYCKVTKAILSLAKNLGLTVVAEGVEQQEQMRWLRRHGCDLMQGYLLGKPVSVPEFRKLLALQPVVH</sequence>
<name>A0A1G8Z9H1_9GAMM</name>
<dbReference type="SUPFAM" id="SSF141868">
    <property type="entry name" value="EAL domain-like"/>
    <property type="match status" value="1"/>
</dbReference>
<protein>
    <submittedName>
        <fullName evidence="4">Diguanylate cyclase (GGDEF) domain-containing protein</fullName>
    </submittedName>
</protein>
<accession>A0A1G8Z9H1</accession>